<dbReference type="GO" id="GO:0034058">
    <property type="term" value="P:endosomal vesicle fusion"/>
    <property type="evidence" value="ECO:0007669"/>
    <property type="project" value="TreeGrafter"/>
</dbReference>
<feature type="region of interest" description="Disordered" evidence="1">
    <location>
        <begin position="1112"/>
        <end position="1137"/>
    </location>
</feature>
<dbReference type="Pfam" id="PF23410">
    <property type="entry name" value="Beta-prop_VPS8"/>
    <property type="match status" value="1"/>
</dbReference>
<dbReference type="PANTHER" id="PTHR12616:SF8">
    <property type="entry name" value="VACUOLAR PROTEIN SORTING-ASSOCIATED PROTEIN 8 HOMOLOG"/>
    <property type="match status" value="1"/>
</dbReference>
<evidence type="ECO:0000313" key="3">
    <source>
        <dbReference type="RefSeq" id="XP_050563966.1"/>
    </source>
</evidence>
<dbReference type="GO" id="GO:0005770">
    <property type="term" value="C:late endosome"/>
    <property type="evidence" value="ECO:0007669"/>
    <property type="project" value="TreeGrafter"/>
</dbReference>
<dbReference type="Proteomes" id="UP000829999">
    <property type="component" value="Chromosome 4"/>
</dbReference>
<dbReference type="GO" id="GO:0030897">
    <property type="term" value="C:HOPS complex"/>
    <property type="evidence" value="ECO:0007669"/>
    <property type="project" value="TreeGrafter"/>
</dbReference>
<gene>
    <name evidence="3" type="primary">LOC118272330</name>
</gene>
<dbReference type="CTD" id="23355"/>
<name>A0A9R0EDG1_SPOFR</name>
<dbReference type="RefSeq" id="XP_050563966.1">
    <property type="nucleotide sequence ID" value="XM_050708009.1"/>
</dbReference>
<dbReference type="AlphaFoldDB" id="A0A9R0EDG1"/>
<dbReference type="GO" id="GO:0006623">
    <property type="term" value="P:protein targeting to vacuole"/>
    <property type="evidence" value="ECO:0007669"/>
    <property type="project" value="InterPro"/>
</dbReference>
<dbReference type="OrthoDB" id="289913at2759"/>
<dbReference type="SUPFAM" id="SSF50978">
    <property type="entry name" value="WD40 repeat-like"/>
    <property type="match status" value="1"/>
</dbReference>
<reference evidence="3" key="1">
    <citation type="submission" date="2025-08" db="UniProtKB">
        <authorList>
            <consortium name="RefSeq"/>
        </authorList>
    </citation>
    <scope>IDENTIFICATION</scope>
    <source>
        <tissue evidence="3">Whole larval tissue</tissue>
    </source>
</reference>
<dbReference type="InterPro" id="IPR015943">
    <property type="entry name" value="WD40/YVTN_repeat-like_dom_sf"/>
</dbReference>
<proteinExistence type="predicted"/>
<organism evidence="2 3">
    <name type="scientific">Spodoptera frugiperda</name>
    <name type="common">Fall armyworm</name>
    <dbReference type="NCBI Taxonomy" id="7108"/>
    <lineage>
        <taxon>Eukaryota</taxon>
        <taxon>Metazoa</taxon>
        <taxon>Ecdysozoa</taxon>
        <taxon>Arthropoda</taxon>
        <taxon>Hexapoda</taxon>
        <taxon>Insecta</taxon>
        <taxon>Pterygota</taxon>
        <taxon>Neoptera</taxon>
        <taxon>Endopterygota</taxon>
        <taxon>Lepidoptera</taxon>
        <taxon>Glossata</taxon>
        <taxon>Ditrysia</taxon>
        <taxon>Noctuoidea</taxon>
        <taxon>Noctuidae</taxon>
        <taxon>Amphipyrinae</taxon>
        <taxon>Spodoptera</taxon>
    </lineage>
</organism>
<sequence length="1137" mass="122193">MDLLKTPSVQSLLDSDLESVESLQYLDIEELDEVEYALPASEAPTLAEVLSTEEEEVQNSETKYIEDTAACSALQVEFLQGISQQLLQAQDRSSAGAATALSVGNDSKLTVGTAHGHLLSFHEQTLRWVCDLNTDRGAVSCLAYNQDCTRLLAGYARGLICQYESVQGTILRRVTLGGELWGTLRVTWAGTSGLALDTGGSVWLIKFSRPLGVRSARSSCLFSGARGEVVAMAARDARILALATLSRVIIVAGGRAAGLRLTGPPDTLPVLEWSETDERVLVCGRSITLQWLSLTITGSSICLKPIQKVVLTTTPLWLGWLGGNLAIFDSDENLRLWGEDYNKPLDLSHMEPVYASSFFKGHWTDGRVSRAMCTAGVSALGGACVSAGTLSLLGRRGIVRVRPRHLLARAQAFLASGRHLNALRLLCSAQGAEAKSVANQFIDNISERPYILTNKQVADQTVKLCLKYNLRDELWNRLWEQCSNEKAFVESIAEAAARGELSTAELSPSPDSTQALIEKLAEFEPDLVERVIASLPLTSIDPHRASVLTREKGLWRAVGAIAAALGGGSGAMRSLAAHVGACGGAVAGRCAGGRCAGAALVVAAADALAGRGAAGRPLPQHARPSARHDALHALLACDENENGGRSPLRIMVEHDAAAAVRLLEQSARDPPFVGPLGKQNKLRVARALLSFARDLPETDDRADILEFLTGQLNSNALPSDQEVINSLRELAAITNCERADRAWLTIITRGRAQSELLEEQYMAADQRPRVLWRIDALLGRHERALVQFFNITSPSNTDIDELFEFLRPLMDGNDDSKKLFESYLPEIIKLRPRAAACLAGEYLAEIGASILQTLSNEQAIEFGQSLLEAGHLHGDAAAAHLRNLCRHRPEDVRSFLSDNVGILRPEEALMIVRTEGPAEAEPFCLEAVGDPGAALDAILRLALKTDDEQTSSRLVTEAGELCSRAASTVPPGAAADMWARLLRQLRAPPPALLLEAAAYLPPEDTLRGACEAPAVALALLACAASRRAAWQCTARAAAREAHTALARALAAARRGVAVRGRCVRCARRLAERAAVRTGHCARATHADCEAEQCCGQCGRRVPTDSVTLAARAPRRRSPQRDSGLMMITPPGLDLNGA</sequence>
<dbReference type="InterPro" id="IPR036322">
    <property type="entry name" value="WD40_repeat_dom_sf"/>
</dbReference>
<dbReference type="InterPro" id="IPR045111">
    <property type="entry name" value="Vps41/Vps8"/>
</dbReference>
<protein>
    <submittedName>
        <fullName evidence="3">Vacuolar protein sorting-associated protein 8 homolog</fullName>
    </submittedName>
</protein>
<dbReference type="GeneID" id="118272330"/>
<accession>A0A9R0EDG1</accession>
<dbReference type="Gene3D" id="2.130.10.10">
    <property type="entry name" value="YVTN repeat-like/Quinoprotein amine dehydrogenase"/>
    <property type="match status" value="1"/>
</dbReference>
<dbReference type="PANTHER" id="PTHR12616">
    <property type="entry name" value="VACUOLAR PROTEIN SORTING VPS41"/>
    <property type="match status" value="1"/>
</dbReference>
<evidence type="ECO:0000313" key="2">
    <source>
        <dbReference type="Proteomes" id="UP000829999"/>
    </source>
</evidence>
<evidence type="ECO:0000256" key="1">
    <source>
        <dbReference type="SAM" id="MobiDB-lite"/>
    </source>
</evidence>
<keyword evidence="2" id="KW-1185">Reference proteome</keyword>